<dbReference type="InterPro" id="IPR003593">
    <property type="entry name" value="AAA+_ATPase"/>
</dbReference>
<dbReference type="PANTHER" id="PTHR43776">
    <property type="entry name" value="TRANSPORT ATP-BINDING PROTEIN"/>
    <property type="match status" value="1"/>
</dbReference>
<dbReference type="InterPro" id="IPR013563">
    <property type="entry name" value="Oligopep_ABC_C"/>
</dbReference>
<accession>A0ABS7HWP5</accession>
<dbReference type="Proteomes" id="UP000777440">
    <property type="component" value="Unassembled WGS sequence"/>
</dbReference>
<proteinExistence type="inferred from homology"/>
<dbReference type="PANTHER" id="PTHR43776:SF7">
    <property type="entry name" value="D,D-DIPEPTIDE TRANSPORT ATP-BINDING PROTEIN DDPF-RELATED"/>
    <property type="match status" value="1"/>
</dbReference>
<dbReference type="Gene3D" id="3.40.50.300">
    <property type="entry name" value="P-loop containing nucleotide triphosphate hydrolases"/>
    <property type="match status" value="2"/>
</dbReference>
<sequence length="524" mass="55747">MTEVVTARGLTIDYRVEGRLRRAVEGVDFEIHEGESYGLVGESGSGKSTIALALTRYLPAGARVDAQRLDVAGKDLRLLAGSDLRRFRRNHIGVVYQEPSRALNPTSTVGAQVAEAYALRGPDDRAAVRAATLRSFEEVGLPDPAALAARYPHELSGGQQQRVMIAMALAARPRLLILDEPTTGLDSQVQAGVLALVRGLQSELGFASLFISHDLPLVASHCDRVGVLERGRLVETAQSDDLLAQPAHAYTRSLIRAIPHLDGSARTPLVGAPPLLRATGLTKSYGAHLALDGVDLHIGRGETLGVVGESGSGKTTLGRVVAGLTSFHGDVTIDAPTAPPPVQIVFQSPDASLNPRRTVRQTLRRAIQLLGGDTTLEELLASTGLSTDTLDKLPKELSGGQKQRVAIARAFAGQASLIICDEPTSALDVSVQSTVLDLLTDLQERTGVSYLFISHDLAVVRRISHRIAVMRHGRVLETAPADDIFGLAQHPYTRALVAAARHDRPAPEVDGANTTAQELAGAAR</sequence>
<dbReference type="Pfam" id="PF00005">
    <property type="entry name" value="ABC_tran"/>
    <property type="match status" value="2"/>
</dbReference>
<comment type="caution">
    <text evidence="6">The sequence shown here is derived from an EMBL/GenBank/DDBJ whole genome shotgun (WGS) entry which is preliminary data.</text>
</comment>
<keyword evidence="2" id="KW-0813">Transport</keyword>
<dbReference type="InterPro" id="IPR050319">
    <property type="entry name" value="ABC_transp_ATP-bind"/>
</dbReference>
<dbReference type="PROSITE" id="PS50893">
    <property type="entry name" value="ABC_TRANSPORTER_2"/>
    <property type="match status" value="2"/>
</dbReference>
<evidence type="ECO:0000256" key="2">
    <source>
        <dbReference type="ARBA" id="ARBA00022448"/>
    </source>
</evidence>
<feature type="domain" description="ABC transporter" evidence="5">
    <location>
        <begin position="276"/>
        <end position="497"/>
    </location>
</feature>
<dbReference type="RefSeq" id="WP_220338845.1">
    <property type="nucleotide sequence ID" value="NZ_JAEUAX010000002.1"/>
</dbReference>
<dbReference type="SUPFAM" id="SSF52540">
    <property type="entry name" value="P-loop containing nucleoside triphosphate hydrolases"/>
    <property type="match status" value="2"/>
</dbReference>
<keyword evidence="7" id="KW-1185">Reference proteome</keyword>
<comment type="similarity">
    <text evidence="1">Belongs to the ABC transporter superfamily.</text>
</comment>
<evidence type="ECO:0000259" key="5">
    <source>
        <dbReference type="PROSITE" id="PS50893"/>
    </source>
</evidence>
<feature type="domain" description="ABC transporter" evidence="5">
    <location>
        <begin position="7"/>
        <end position="255"/>
    </location>
</feature>
<evidence type="ECO:0000256" key="4">
    <source>
        <dbReference type="ARBA" id="ARBA00022840"/>
    </source>
</evidence>
<protein>
    <submittedName>
        <fullName evidence="6">ABC transporter ATP-binding protein</fullName>
    </submittedName>
</protein>
<evidence type="ECO:0000256" key="3">
    <source>
        <dbReference type="ARBA" id="ARBA00022741"/>
    </source>
</evidence>
<evidence type="ECO:0000313" key="6">
    <source>
        <dbReference type="EMBL" id="MBW9108960.1"/>
    </source>
</evidence>
<keyword evidence="3" id="KW-0547">Nucleotide-binding</keyword>
<dbReference type="GO" id="GO:0005524">
    <property type="term" value="F:ATP binding"/>
    <property type="evidence" value="ECO:0007669"/>
    <property type="project" value="UniProtKB-KW"/>
</dbReference>
<evidence type="ECO:0000313" key="7">
    <source>
        <dbReference type="Proteomes" id="UP000777440"/>
    </source>
</evidence>
<organism evidence="6 7">
    <name type="scientific">Microbacterium ureisolvens</name>
    <dbReference type="NCBI Taxonomy" id="2781186"/>
    <lineage>
        <taxon>Bacteria</taxon>
        <taxon>Bacillati</taxon>
        <taxon>Actinomycetota</taxon>
        <taxon>Actinomycetes</taxon>
        <taxon>Micrococcales</taxon>
        <taxon>Microbacteriaceae</taxon>
        <taxon>Microbacterium</taxon>
    </lineage>
</organism>
<dbReference type="EMBL" id="JAEUAX010000002">
    <property type="protein sequence ID" value="MBW9108960.1"/>
    <property type="molecule type" value="Genomic_DNA"/>
</dbReference>
<gene>
    <name evidence="6" type="ORF">JNB61_04190</name>
</gene>
<dbReference type="Pfam" id="PF08352">
    <property type="entry name" value="oligo_HPY"/>
    <property type="match status" value="2"/>
</dbReference>
<dbReference type="InterPro" id="IPR003439">
    <property type="entry name" value="ABC_transporter-like_ATP-bd"/>
</dbReference>
<name>A0ABS7HWP5_9MICO</name>
<dbReference type="InterPro" id="IPR027417">
    <property type="entry name" value="P-loop_NTPase"/>
</dbReference>
<evidence type="ECO:0000256" key="1">
    <source>
        <dbReference type="ARBA" id="ARBA00005417"/>
    </source>
</evidence>
<dbReference type="CDD" id="cd03257">
    <property type="entry name" value="ABC_NikE_OppD_transporters"/>
    <property type="match status" value="2"/>
</dbReference>
<keyword evidence="4 6" id="KW-0067">ATP-binding</keyword>
<dbReference type="PROSITE" id="PS00211">
    <property type="entry name" value="ABC_TRANSPORTER_1"/>
    <property type="match status" value="2"/>
</dbReference>
<dbReference type="SMART" id="SM00382">
    <property type="entry name" value="AAA"/>
    <property type="match status" value="2"/>
</dbReference>
<dbReference type="InterPro" id="IPR017871">
    <property type="entry name" value="ABC_transporter-like_CS"/>
</dbReference>
<reference evidence="6 7" key="1">
    <citation type="journal article" date="2021" name="MBio">
        <title>Poor Competitiveness of Bradyrhizobium in Pigeon Pea Root Colonization in Indian Soils.</title>
        <authorList>
            <person name="Chalasani D."/>
            <person name="Basu A."/>
            <person name="Pullabhotla S.V.S.R.N."/>
            <person name="Jorrin B."/>
            <person name="Neal A.L."/>
            <person name="Poole P.S."/>
            <person name="Podile A.R."/>
            <person name="Tkacz A."/>
        </authorList>
    </citation>
    <scope>NUCLEOTIDE SEQUENCE [LARGE SCALE GENOMIC DNA]</scope>
    <source>
        <strain evidence="6 7">HU12</strain>
    </source>
</reference>